<dbReference type="RefSeq" id="XP_001804769.1">
    <property type="nucleotide sequence ID" value="XM_001804717.1"/>
</dbReference>
<gene>
    <name evidence="1" type="ORF">SNOG_14587</name>
</gene>
<dbReference type="EMBL" id="CH445356">
    <property type="protein sequence ID" value="EAT78127.1"/>
    <property type="molecule type" value="Genomic_DNA"/>
</dbReference>
<dbReference type="Proteomes" id="UP000001055">
    <property type="component" value="Unassembled WGS sequence"/>
</dbReference>
<evidence type="ECO:0000313" key="2">
    <source>
        <dbReference type="Proteomes" id="UP000001055"/>
    </source>
</evidence>
<reference evidence="2" key="1">
    <citation type="journal article" date="2007" name="Plant Cell">
        <title>Dothideomycete-plant interactions illuminated by genome sequencing and EST analysis of the wheat pathogen Stagonospora nodorum.</title>
        <authorList>
            <person name="Hane J.K."/>
            <person name="Lowe R.G."/>
            <person name="Solomon P.S."/>
            <person name="Tan K.C."/>
            <person name="Schoch C.L."/>
            <person name="Spatafora J.W."/>
            <person name="Crous P.W."/>
            <person name="Kodira C."/>
            <person name="Birren B.W."/>
            <person name="Galagan J.E."/>
            <person name="Torriani S.F."/>
            <person name="McDonald B.A."/>
            <person name="Oliver R.P."/>
        </authorList>
    </citation>
    <scope>NUCLEOTIDE SEQUENCE [LARGE SCALE GENOMIC DNA]</scope>
    <source>
        <strain evidence="2">SN15 / ATCC MYA-4574 / FGSC 10173</strain>
    </source>
</reference>
<dbReference type="GeneID" id="5981694"/>
<organism evidence="1 2">
    <name type="scientific">Phaeosphaeria nodorum (strain SN15 / ATCC MYA-4574 / FGSC 10173)</name>
    <name type="common">Glume blotch fungus</name>
    <name type="synonym">Parastagonospora nodorum</name>
    <dbReference type="NCBI Taxonomy" id="321614"/>
    <lineage>
        <taxon>Eukaryota</taxon>
        <taxon>Fungi</taxon>
        <taxon>Dikarya</taxon>
        <taxon>Ascomycota</taxon>
        <taxon>Pezizomycotina</taxon>
        <taxon>Dothideomycetes</taxon>
        <taxon>Pleosporomycetidae</taxon>
        <taxon>Pleosporales</taxon>
        <taxon>Pleosporineae</taxon>
        <taxon>Phaeosphaeriaceae</taxon>
        <taxon>Parastagonospora</taxon>
    </lineage>
</organism>
<dbReference type="KEGG" id="pno:SNOG_14587"/>
<dbReference type="VEuPathDB" id="FungiDB:JI435_145870"/>
<sequence>MGSVLGIVDTITNPLVIALTNACVLAKRLHELEVDHYPSSPIDALSRVLLSGQEQRSPEILQYASTWLCHSLACSVFKALEQGRRSQYEGSHSRSDHLDCTSEEFADLSINHHKQESKGIDELLALFEEIQVTLPNESWPQWAKHPRKFDLRIHVEYLKKLARLGRQGIERENAIAYSLPPARQTSFLQFLGTEMQSLMGLPVTLTQFFKQALQALEREVVWPEYPLKTKSMLQPALFQPENQELYTQFTIMVKSELAWRKDFVTSMGFFGHGPKWLMGRETVMLVCGANVPYVFTPLEVDQRAQANEIRAELDANDEKYYETRN</sequence>
<dbReference type="InParanoid" id="Q0U180"/>
<name>Q0U180_PHANO</name>
<proteinExistence type="predicted"/>
<protein>
    <submittedName>
        <fullName evidence="1">Uncharacterized protein</fullName>
    </submittedName>
</protein>
<dbReference type="AlphaFoldDB" id="Q0U180"/>
<evidence type="ECO:0000313" key="1">
    <source>
        <dbReference type="EMBL" id="EAT78127.1"/>
    </source>
</evidence>
<accession>Q0U180</accession>